<dbReference type="GO" id="GO:0006508">
    <property type="term" value="P:proteolysis"/>
    <property type="evidence" value="ECO:0007669"/>
    <property type="project" value="UniProtKB-KW"/>
</dbReference>
<evidence type="ECO:0000256" key="3">
    <source>
        <dbReference type="ARBA" id="ARBA00010918"/>
    </source>
</evidence>
<dbReference type="InterPro" id="IPR048024">
    <property type="entry name" value="Fxna-like_M28_dom"/>
</dbReference>
<evidence type="ECO:0000256" key="6">
    <source>
        <dbReference type="ARBA" id="ARBA00022723"/>
    </source>
</evidence>
<feature type="transmembrane region" description="Helical" evidence="14">
    <location>
        <begin position="97"/>
        <end position="116"/>
    </location>
</feature>
<keyword evidence="12 14" id="KW-0472">Membrane</keyword>
<dbReference type="PANTHER" id="PTHR12147">
    <property type="entry name" value="METALLOPEPTIDASE M28 FAMILY MEMBER"/>
    <property type="match status" value="1"/>
</dbReference>
<keyword evidence="8" id="KW-0256">Endoplasmic reticulum</keyword>
<dbReference type="EMBL" id="CAXITT010000010">
    <property type="protein sequence ID" value="CAL1526911.1"/>
    <property type="molecule type" value="Genomic_DNA"/>
</dbReference>
<dbReference type="Proteomes" id="UP001497497">
    <property type="component" value="Unassembled WGS sequence"/>
</dbReference>
<evidence type="ECO:0000256" key="1">
    <source>
        <dbReference type="ARBA" id="ARBA00001947"/>
    </source>
</evidence>
<accession>A0AAV2H0P5</accession>
<dbReference type="FunFam" id="3.40.630.10:FF:000008">
    <property type="entry name" value="Endoplasmic reticulum metallopeptidase 1"/>
    <property type="match status" value="1"/>
</dbReference>
<comment type="cofactor">
    <cofactor evidence="1">
        <name>Zn(2+)</name>
        <dbReference type="ChEBI" id="CHEBI:29105"/>
    </cofactor>
</comment>
<dbReference type="PANTHER" id="PTHR12147:SF22">
    <property type="entry name" value="ENDOPLASMIC RETICULUM METALLOPEPTIDASE 1"/>
    <property type="match status" value="1"/>
</dbReference>
<evidence type="ECO:0000313" key="17">
    <source>
        <dbReference type="Proteomes" id="UP001497497"/>
    </source>
</evidence>
<feature type="non-terminal residue" evidence="16">
    <location>
        <position position="502"/>
    </location>
</feature>
<dbReference type="Gene3D" id="3.40.630.10">
    <property type="entry name" value="Zn peptidases"/>
    <property type="match status" value="1"/>
</dbReference>
<dbReference type="GO" id="GO:0008235">
    <property type="term" value="F:metalloexopeptidase activity"/>
    <property type="evidence" value="ECO:0007669"/>
    <property type="project" value="InterPro"/>
</dbReference>
<gene>
    <name evidence="16" type="ORF">GSLYS_00001088001</name>
</gene>
<keyword evidence="17" id="KW-1185">Reference proteome</keyword>
<dbReference type="Pfam" id="PF04389">
    <property type="entry name" value="Peptidase_M28"/>
    <property type="match status" value="1"/>
</dbReference>
<name>A0AAV2H0P5_LYMST</name>
<feature type="transmembrane region" description="Helical" evidence="14">
    <location>
        <begin position="483"/>
        <end position="501"/>
    </location>
</feature>
<organism evidence="16 17">
    <name type="scientific">Lymnaea stagnalis</name>
    <name type="common">Great pond snail</name>
    <name type="synonym">Helix stagnalis</name>
    <dbReference type="NCBI Taxonomy" id="6523"/>
    <lineage>
        <taxon>Eukaryota</taxon>
        <taxon>Metazoa</taxon>
        <taxon>Spiralia</taxon>
        <taxon>Lophotrochozoa</taxon>
        <taxon>Mollusca</taxon>
        <taxon>Gastropoda</taxon>
        <taxon>Heterobranchia</taxon>
        <taxon>Euthyneura</taxon>
        <taxon>Panpulmonata</taxon>
        <taxon>Hygrophila</taxon>
        <taxon>Lymnaeoidea</taxon>
        <taxon>Lymnaeidae</taxon>
        <taxon>Lymnaea</taxon>
    </lineage>
</organism>
<comment type="subcellular location">
    <subcellularLocation>
        <location evidence="2">Endoplasmic reticulum membrane</location>
        <topology evidence="2">Multi-pass membrane protein</topology>
    </subcellularLocation>
</comment>
<reference evidence="16 17" key="1">
    <citation type="submission" date="2024-04" db="EMBL/GenBank/DDBJ databases">
        <authorList>
            <consortium name="Genoscope - CEA"/>
            <person name="William W."/>
        </authorList>
    </citation>
    <scope>NUCLEOTIDE SEQUENCE [LARGE SCALE GENOMIC DNA]</scope>
</reference>
<comment type="caution">
    <text evidence="16">The sequence shown here is derived from an EMBL/GenBank/DDBJ whole genome shotgun (WGS) entry which is preliminary data.</text>
</comment>
<evidence type="ECO:0000313" key="16">
    <source>
        <dbReference type="EMBL" id="CAL1526911.1"/>
    </source>
</evidence>
<dbReference type="GO" id="GO:0046872">
    <property type="term" value="F:metal ion binding"/>
    <property type="evidence" value="ECO:0007669"/>
    <property type="project" value="UniProtKB-KW"/>
</dbReference>
<dbReference type="SUPFAM" id="SSF53187">
    <property type="entry name" value="Zn-dependent exopeptidases"/>
    <property type="match status" value="1"/>
</dbReference>
<keyword evidence="6" id="KW-0479">Metal-binding</keyword>
<keyword evidence="11" id="KW-0482">Metalloprotease</keyword>
<evidence type="ECO:0000256" key="10">
    <source>
        <dbReference type="ARBA" id="ARBA00022989"/>
    </source>
</evidence>
<evidence type="ECO:0000256" key="8">
    <source>
        <dbReference type="ARBA" id="ARBA00022824"/>
    </source>
</evidence>
<evidence type="ECO:0000256" key="5">
    <source>
        <dbReference type="ARBA" id="ARBA00022692"/>
    </source>
</evidence>
<dbReference type="InterPro" id="IPR007484">
    <property type="entry name" value="Peptidase_M28"/>
</dbReference>
<feature type="domain" description="Peptidase M28" evidence="15">
    <location>
        <begin position="216"/>
        <end position="412"/>
    </location>
</feature>
<keyword evidence="13" id="KW-0325">Glycoprotein</keyword>
<evidence type="ECO:0000256" key="11">
    <source>
        <dbReference type="ARBA" id="ARBA00023049"/>
    </source>
</evidence>
<dbReference type="CDD" id="cd03875">
    <property type="entry name" value="M28_Fxna_like"/>
    <property type="match status" value="1"/>
</dbReference>
<dbReference type="InterPro" id="IPR045175">
    <property type="entry name" value="M28_fam"/>
</dbReference>
<dbReference type="GO" id="GO:0005789">
    <property type="term" value="C:endoplasmic reticulum membrane"/>
    <property type="evidence" value="ECO:0007669"/>
    <property type="project" value="UniProtKB-SubCell"/>
</dbReference>
<evidence type="ECO:0000256" key="2">
    <source>
        <dbReference type="ARBA" id="ARBA00004477"/>
    </source>
</evidence>
<dbReference type="AlphaFoldDB" id="A0AAV2H0P5"/>
<evidence type="ECO:0000256" key="14">
    <source>
        <dbReference type="SAM" id="Phobius"/>
    </source>
</evidence>
<evidence type="ECO:0000256" key="12">
    <source>
        <dbReference type="ARBA" id="ARBA00023136"/>
    </source>
</evidence>
<proteinExistence type="inferred from homology"/>
<keyword evidence="10 14" id="KW-1133">Transmembrane helix</keyword>
<evidence type="ECO:0000256" key="4">
    <source>
        <dbReference type="ARBA" id="ARBA00022670"/>
    </source>
</evidence>
<keyword evidence="9" id="KW-0862">Zinc</keyword>
<evidence type="ECO:0000256" key="13">
    <source>
        <dbReference type="ARBA" id="ARBA00023180"/>
    </source>
</evidence>
<keyword evidence="5 14" id="KW-0812">Transmembrane</keyword>
<evidence type="ECO:0000259" key="15">
    <source>
        <dbReference type="Pfam" id="PF04389"/>
    </source>
</evidence>
<feature type="transmembrane region" description="Helical" evidence="14">
    <location>
        <begin position="453"/>
        <end position="471"/>
    </location>
</feature>
<comment type="similarity">
    <text evidence="3">Belongs to the peptidase M28 family.</text>
</comment>
<keyword evidence="4" id="KW-0645">Protease</keyword>
<sequence length="502" mass="55700">MDESPESTETFENLRRRHHVATLTDSSTVDSTEFNNESLPAAIFANGLSEDRNFLDLAQREDNGGPTTANVGFLPLRPTLLTSIRRNHPFVPRSRASIAYVIVGIFYLLITLLVHYRMNFYPDPKNDENSKAYEFREHNARGHLDVIAGLGPRVAGSAANEKAEKYIMDTVQIIRAKKTNNIIFDVNVQTASGGFTLDFINTGVGQFTSVYQDLKNIVVRISPADGTDADSSVLVNCHYDSVVDSPGAGDDAASCCVMLEIMRSLSQQPDLDLMHNIIFLFNSAEENILQTSHAFITQHHWAPSVKAFVNLDSAGAGGWEIVFQTGPEHPWLIRAYIEAAPYPHASVVGQEIFQTGLVPSDTDFRIFRDYGHIPGIDIAHIKNGYVYHTKNDNPSHIPAGSMQRGGENILATLKNLASSTKLTDPGEDKHGSMVFFDFLGFFMIAYPQRMANILNFTTFVYVYIVFAKKLMRDRSSAALRDSVQLTVVGILVMLTTWAITIL</sequence>
<keyword evidence="7" id="KW-0378">Hydrolase</keyword>
<evidence type="ECO:0000256" key="7">
    <source>
        <dbReference type="ARBA" id="ARBA00022801"/>
    </source>
</evidence>
<protein>
    <recommendedName>
        <fullName evidence="15">Peptidase M28 domain-containing protein</fullName>
    </recommendedName>
</protein>
<evidence type="ECO:0000256" key="9">
    <source>
        <dbReference type="ARBA" id="ARBA00022833"/>
    </source>
</evidence>